<comment type="caution">
    <text evidence="9">The sequence shown here is derived from an EMBL/GenBank/DDBJ whole genome shotgun (WGS) entry which is preliminary data.</text>
</comment>
<proteinExistence type="inferred from homology"/>
<keyword evidence="6 7" id="KW-0472">Membrane</keyword>
<evidence type="ECO:0000256" key="7">
    <source>
        <dbReference type="SAM" id="Phobius"/>
    </source>
</evidence>
<dbReference type="GO" id="GO:0098797">
    <property type="term" value="C:plasma membrane protein complex"/>
    <property type="evidence" value="ECO:0007669"/>
    <property type="project" value="TreeGrafter"/>
</dbReference>
<organism evidence="9 10">
    <name type="scientific">Lysobacter daejeonensis GH1-9</name>
    <dbReference type="NCBI Taxonomy" id="1385517"/>
    <lineage>
        <taxon>Bacteria</taxon>
        <taxon>Pseudomonadati</taxon>
        <taxon>Pseudomonadota</taxon>
        <taxon>Gammaproteobacteria</taxon>
        <taxon>Lysobacterales</taxon>
        <taxon>Lysobacteraceae</taxon>
        <taxon>Aerolutibacter</taxon>
    </lineage>
</organism>
<dbReference type="InterPro" id="IPR003838">
    <property type="entry name" value="ABC3_permease_C"/>
</dbReference>
<dbReference type="Proteomes" id="UP000029998">
    <property type="component" value="Unassembled WGS sequence"/>
</dbReference>
<feature type="transmembrane region" description="Helical" evidence="7">
    <location>
        <begin position="20"/>
        <end position="40"/>
    </location>
</feature>
<feature type="transmembrane region" description="Helical" evidence="7">
    <location>
        <begin position="708"/>
        <end position="730"/>
    </location>
</feature>
<evidence type="ECO:0000256" key="6">
    <source>
        <dbReference type="ARBA" id="ARBA00023136"/>
    </source>
</evidence>
<accession>A0A0A0EZW3</accession>
<evidence type="ECO:0000259" key="8">
    <source>
        <dbReference type="Pfam" id="PF02687"/>
    </source>
</evidence>
<feature type="domain" description="ABC3 transporter permease C-terminal" evidence="8">
    <location>
        <begin position="267"/>
        <end position="384"/>
    </location>
</feature>
<evidence type="ECO:0000313" key="10">
    <source>
        <dbReference type="Proteomes" id="UP000029998"/>
    </source>
</evidence>
<dbReference type="AlphaFoldDB" id="A0A0A0EZW3"/>
<dbReference type="RefSeq" id="WP_036134516.1">
    <property type="nucleotide sequence ID" value="NZ_AVPU01000003.1"/>
</dbReference>
<dbReference type="PANTHER" id="PTHR30489">
    <property type="entry name" value="LIPOPROTEIN-RELEASING SYSTEM TRANSMEMBRANE PROTEIN LOLE"/>
    <property type="match status" value="1"/>
</dbReference>
<dbReference type="PANTHER" id="PTHR30489:SF0">
    <property type="entry name" value="LIPOPROTEIN-RELEASING SYSTEM TRANSMEMBRANE PROTEIN LOLE"/>
    <property type="match status" value="1"/>
</dbReference>
<dbReference type="GO" id="GO:0044874">
    <property type="term" value="P:lipoprotein localization to outer membrane"/>
    <property type="evidence" value="ECO:0007669"/>
    <property type="project" value="TreeGrafter"/>
</dbReference>
<feature type="transmembrane region" description="Helical" evidence="7">
    <location>
        <begin position="428"/>
        <end position="447"/>
    </location>
</feature>
<feature type="transmembrane region" description="Helical" evidence="7">
    <location>
        <begin position="656"/>
        <end position="676"/>
    </location>
</feature>
<dbReference type="OrthoDB" id="5137249at2"/>
<keyword evidence="5 7" id="KW-1133">Transmembrane helix</keyword>
<evidence type="ECO:0000256" key="2">
    <source>
        <dbReference type="ARBA" id="ARBA00005236"/>
    </source>
</evidence>
<gene>
    <name evidence="9" type="ORF">N800_12020</name>
</gene>
<name>A0A0A0EZW3_9GAMM</name>
<dbReference type="eggNOG" id="COG0577">
    <property type="taxonomic scope" value="Bacteria"/>
</dbReference>
<dbReference type="STRING" id="1385517.N800_12020"/>
<evidence type="ECO:0000256" key="1">
    <source>
        <dbReference type="ARBA" id="ARBA00004651"/>
    </source>
</evidence>
<evidence type="ECO:0000256" key="4">
    <source>
        <dbReference type="ARBA" id="ARBA00022692"/>
    </source>
</evidence>
<feature type="transmembrane region" description="Helical" evidence="7">
    <location>
        <begin position="359"/>
        <end position="382"/>
    </location>
</feature>
<evidence type="ECO:0000256" key="5">
    <source>
        <dbReference type="ARBA" id="ARBA00022989"/>
    </source>
</evidence>
<feature type="transmembrane region" description="Helical" evidence="7">
    <location>
        <begin position="750"/>
        <end position="768"/>
    </location>
</feature>
<comment type="similarity">
    <text evidence="2">Belongs to the ABC-4 integral membrane protein family. LolC/E subfamily.</text>
</comment>
<feature type="transmembrane region" description="Helical" evidence="7">
    <location>
        <begin position="315"/>
        <end position="339"/>
    </location>
</feature>
<protein>
    <recommendedName>
        <fullName evidence="8">ABC3 transporter permease C-terminal domain-containing protein</fullName>
    </recommendedName>
</protein>
<dbReference type="Pfam" id="PF02687">
    <property type="entry name" value="FtsX"/>
    <property type="match status" value="2"/>
</dbReference>
<feature type="domain" description="ABC3 transporter permease C-terminal" evidence="8">
    <location>
        <begin position="659"/>
        <end position="772"/>
    </location>
</feature>
<keyword evidence="4 7" id="KW-0812">Transmembrane</keyword>
<evidence type="ECO:0000256" key="3">
    <source>
        <dbReference type="ARBA" id="ARBA00022475"/>
    </source>
</evidence>
<dbReference type="InterPro" id="IPR051447">
    <property type="entry name" value="Lipoprotein-release_system"/>
</dbReference>
<evidence type="ECO:0000313" key="9">
    <source>
        <dbReference type="EMBL" id="KGM55825.1"/>
    </source>
</evidence>
<feature type="transmembrane region" description="Helical" evidence="7">
    <location>
        <begin position="267"/>
        <end position="289"/>
    </location>
</feature>
<comment type="subcellular location">
    <subcellularLocation>
        <location evidence="1">Cell membrane</location>
        <topology evidence="1">Multi-pass membrane protein</topology>
    </subcellularLocation>
</comment>
<keyword evidence="3" id="KW-1003">Cell membrane</keyword>
<keyword evidence="10" id="KW-1185">Reference proteome</keyword>
<reference evidence="9 10" key="1">
    <citation type="submission" date="2013-08" db="EMBL/GenBank/DDBJ databases">
        <title>Genome sequencing of Lysobacter.</title>
        <authorList>
            <person name="Zhang S."/>
            <person name="Wang G."/>
        </authorList>
    </citation>
    <scope>NUCLEOTIDE SEQUENCE [LARGE SCALE GENOMIC DNA]</scope>
    <source>
        <strain evidence="9 10">GH1-9</strain>
    </source>
</reference>
<sequence length="785" mass="84962">MKALHRKLLREFVQLRGQVLAIALVMVGGIGTMVMALGNYNALSRTRALFYAEYGFADVFAQAKRAPLPLADTIRAMPGVAAAEARVVGFAPLELAGFNGPINAQLISLPASGDGGLNRLYLRSGRLPARMDEAVVGEAFAEAHDLHEGDRLVAVLNGRRQQLQISGIGLSPEFIYQIKPGDVFPDFQRFAVLWMQHAALARAFDMDGAFNSLVVTVQPGVRVPEVVDTIDPLLAPFGGAGANGRELHPSHRFLDEELSQLRMMARMFTAIFLGVTAFLLNVVLGRLVVSQREQIALLKAFGYTRLQVAMHYGQLVLIMVAVGVVPGVALGAWLGRAIAGVYREYYRFPYLTWSLEPSLLVVAVAFAVAAGALGTFAALARVHRLAPAEAMRPEAPANFRPLLLERLGLGRLVDPAARMVLRNLERRPLRTLLSVLGIGMACGILVMSRAIPSSVERVIDVQFGFAQRDDFAIGFTEPASNRAVTELAALPGVRGVEPFRVAAVTLRHGHRTYRTALQGLPMQGDLKRVLDAHNRPETLPREGLLLTDYLADLLQVRAGDTVHVQFLEGHRRTLAVPVAGTVKEYLGVGAYARQGYLNTLLNEGDVASGAWISVDARHRDTVLAELRRRPRVASVTDRTAMVQSFRDTMAQSLSTFTFAITLLAGAVAVGVVYNAARITLAERGRELASLRVLGYTRAEVRGFLLGELGALALMALLPGFLLGFGMIALLARGLQSDLFRIPVVPDPSGVAFAGLVILAATVVSGALVRRRLDRLDLVAALKTKE</sequence>
<dbReference type="EMBL" id="AVPU01000003">
    <property type="protein sequence ID" value="KGM55825.1"/>
    <property type="molecule type" value="Genomic_DNA"/>
</dbReference>